<dbReference type="GO" id="GO:0071555">
    <property type="term" value="P:cell wall organization"/>
    <property type="evidence" value="ECO:0007669"/>
    <property type="project" value="UniProtKB-KW"/>
</dbReference>
<sequence>MSRRLHKYTEEEDDLIQENGGLIEEDDDLFNDANEDEDFLHLPTQQHQQHQQQQQEQPYSSIYLASNPFTPGAAYPLVSPFGGYQPYGIYTQQLRGSSSPSREHGHRDATGSSSSGTAYSDDYKKLDDFDYGFDSDDESANMFRDSSPRRQKTVQFKSDDSGIKYPPIAYNPTVRTNTFELGSFGSVGNSGAFGDYDVDAEKKGKKKEGDDGMGAGMEYRGHGRNRSNLEVVSGDDYMINPLVDAAYDGEEDETGAAVVVDDDDDSDDMFDDDSLFSSDDADLIRRATTMRRRMTKKSSKFLNGGGTLKKSKSRGSTITFDDEEFKKLAYTKTIKKAKLINGNYVIDAPAPRALLERYGDEHTSKASEMKFMRYTAATCGPSNYTKLNYNLRQALYEPRRETEIMICITMYNEDENLLARTLKGVFENIADLTKRSDSTWGDDSWKKVVVCIVADGRLHLNKKTKVLLTALGVYQDGYAKSKINDKSVKSHIYEYTSTVGIDTITDHQVNLTRNKTPVQFLFCLKEHNARKINSHRWCFQAFAPILNPKVIMLLDCGTKPSKDAFFYLWRSFKDENVAGACGEMRTSLGPGKKLLANPLVAAQNFEYKISNILDKPMESVFGFISVLPGAFSAYRYEALLNVNGEGPLEKYFKGEYLHQNSHIGGSSGAGAGAGGEGEEEDDEREIKERNFEEAGIFTSNMYLAEDRILCFELVAKRGHKYRLRYVKEAKAETDVPEHIDEFVLQRRRWLNGSMFAAAYAVFHWTKIWRSNHSLFRKLFLQLEFYYQLVTILVSWFSLASFFLVFRILTANLGALDMNFDVGRYLAVIFEWFYVGCVVVTFVLAFGNSPRGTRKFYLVVTYIFAIMMAYMMFSAIFLAVHTATSIIDAHKDDFKVTMIFTNQKFRDLVVSMVSTYILYFVGAFLYGQPSFMFTSFVQYVLLSPTYINVLNIYSFCNIHDVSWGTKGVEAAKDLGAAKFIGADDENIVLVAPEVNHELNDVYLTNLESLKNLNAKNDAEEVDKINAKKFKDDSYYAFIRTVTVLIWMLTNAILIAVVLRTMGVDIMTKKLSTNSDGSIAGNSEIFLSIILWIVAGLAVFRFCGCVLYLIGSMYRPLKWKMRSGKEGKKRNKKKYDEMGEEGVNYKLV</sequence>
<keyword evidence="3" id="KW-1003">Cell membrane</keyword>
<dbReference type="OMA" id="EIMVCIT"/>
<evidence type="ECO:0000256" key="5">
    <source>
        <dbReference type="ARBA" id="ARBA00022679"/>
    </source>
</evidence>
<dbReference type="HOGENOM" id="CLU_004760_3_1_1"/>
<dbReference type="EC" id="2.4.1.16" evidence="2"/>
<keyword evidence="14" id="KW-1185">Reference proteome</keyword>
<dbReference type="GO" id="GO:0030428">
    <property type="term" value="C:cell septum"/>
    <property type="evidence" value="ECO:0007669"/>
    <property type="project" value="TreeGrafter"/>
</dbReference>
<feature type="region of interest" description="Disordered" evidence="10">
    <location>
        <begin position="1"/>
        <end position="64"/>
    </location>
</feature>
<dbReference type="SUPFAM" id="SSF53448">
    <property type="entry name" value="Nucleotide-diphospho-sugar transferases"/>
    <property type="match status" value="1"/>
</dbReference>
<dbReference type="AlphaFoldDB" id="A5DXX3"/>
<dbReference type="InParanoid" id="A5DXX3"/>
<dbReference type="InterPro" id="IPR004835">
    <property type="entry name" value="Chitin_synth"/>
</dbReference>
<keyword evidence="6 11" id="KW-0812">Transmembrane</keyword>
<dbReference type="GO" id="GO:0005886">
    <property type="term" value="C:plasma membrane"/>
    <property type="evidence" value="ECO:0007669"/>
    <property type="project" value="UniProtKB-SubCell"/>
</dbReference>
<feature type="transmembrane region" description="Helical" evidence="11">
    <location>
        <begin position="821"/>
        <end position="843"/>
    </location>
</feature>
<dbReference type="eggNOG" id="KOG2571">
    <property type="taxonomic scope" value="Eukaryota"/>
</dbReference>
<dbReference type="PANTHER" id="PTHR22914:SF9">
    <property type="entry name" value="CHITIN SYNTHASE 1"/>
    <property type="match status" value="1"/>
</dbReference>
<dbReference type="GO" id="GO:0006031">
    <property type="term" value="P:chitin biosynthetic process"/>
    <property type="evidence" value="ECO:0007669"/>
    <property type="project" value="TreeGrafter"/>
</dbReference>
<evidence type="ECO:0000256" key="6">
    <source>
        <dbReference type="ARBA" id="ARBA00022692"/>
    </source>
</evidence>
<dbReference type="CDD" id="cd04190">
    <property type="entry name" value="Chitin_synth_C"/>
    <property type="match status" value="1"/>
</dbReference>
<name>A5DXX3_LODEL</name>
<comment type="subcellular location">
    <subcellularLocation>
        <location evidence="1">Cell membrane</location>
        <topology evidence="1">Multi-pass membrane protein</topology>
    </subcellularLocation>
</comment>
<feature type="transmembrane region" description="Helical" evidence="11">
    <location>
        <begin position="855"/>
        <end position="879"/>
    </location>
</feature>
<dbReference type="GeneID" id="5234381"/>
<feature type="transmembrane region" description="Helical" evidence="11">
    <location>
        <begin position="1035"/>
        <end position="1057"/>
    </location>
</feature>
<feature type="compositionally biased region" description="Low complexity" evidence="10">
    <location>
        <begin position="45"/>
        <end position="57"/>
    </location>
</feature>
<keyword evidence="7 11" id="KW-1133">Transmembrane helix</keyword>
<evidence type="ECO:0000313" key="14">
    <source>
        <dbReference type="Proteomes" id="UP000001996"/>
    </source>
</evidence>
<feature type="region of interest" description="Disordered" evidence="10">
    <location>
        <begin position="664"/>
        <end position="685"/>
    </location>
</feature>
<feature type="domain" description="Chitin synthase N-terminal" evidence="12">
    <location>
        <begin position="332"/>
        <end position="403"/>
    </location>
</feature>
<feature type="region of interest" description="Disordered" evidence="10">
    <location>
        <begin position="135"/>
        <end position="160"/>
    </location>
</feature>
<evidence type="ECO:0000256" key="10">
    <source>
        <dbReference type="SAM" id="MobiDB-lite"/>
    </source>
</evidence>
<evidence type="ECO:0000256" key="1">
    <source>
        <dbReference type="ARBA" id="ARBA00004651"/>
    </source>
</evidence>
<reference evidence="13 14" key="1">
    <citation type="journal article" date="2009" name="Nature">
        <title>Evolution of pathogenicity and sexual reproduction in eight Candida genomes.</title>
        <authorList>
            <person name="Butler G."/>
            <person name="Rasmussen M.D."/>
            <person name="Lin M.F."/>
            <person name="Santos M.A."/>
            <person name="Sakthikumar S."/>
            <person name="Munro C.A."/>
            <person name="Rheinbay E."/>
            <person name="Grabherr M."/>
            <person name="Forche A."/>
            <person name="Reedy J.L."/>
            <person name="Agrafioti I."/>
            <person name="Arnaud M.B."/>
            <person name="Bates S."/>
            <person name="Brown A.J."/>
            <person name="Brunke S."/>
            <person name="Costanzo M.C."/>
            <person name="Fitzpatrick D.A."/>
            <person name="de Groot P.W."/>
            <person name="Harris D."/>
            <person name="Hoyer L.L."/>
            <person name="Hube B."/>
            <person name="Klis F.M."/>
            <person name="Kodira C."/>
            <person name="Lennard N."/>
            <person name="Logue M.E."/>
            <person name="Martin R."/>
            <person name="Neiman A.M."/>
            <person name="Nikolaou E."/>
            <person name="Quail M.A."/>
            <person name="Quinn J."/>
            <person name="Santos M.C."/>
            <person name="Schmitzberger F.F."/>
            <person name="Sherlock G."/>
            <person name="Shah P."/>
            <person name="Silverstein K.A."/>
            <person name="Skrzypek M.S."/>
            <person name="Soll D."/>
            <person name="Staggs R."/>
            <person name="Stansfield I."/>
            <person name="Stumpf M.P."/>
            <person name="Sudbery P.E."/>
            <person name="Srikantha T."/>
            <person name="Zeng Q."/>
            <person name="Berman J."/>
            <person name="Berriman M."/>
            <person name="Heitman J."/>
            <person name="Gow N.A."/>
            <person name="Lorenz M.C."/>
            <person name="Birren B.W."/>
            <person name="Kellis M."/>
            <person name="Cuomo C.A."/>
        </authorList>
    </citation>
    <scope>NUCLEOTIDE SEQUENCE [LARGE SCALE GENOMIC DNA]</scope>
    <source>
        <strain evidence="14">ATCC 11503 / BCRC 21390 / CBS 2605 / JCM 1781 / NBRC 1676 / NRRL YB-4239</strain>
    </source>
</reference>
<proteinExistence type="predicted"/>
<evidence type="ECO:0000256" key="11">
    <source>
        <dbReference type="SAM" id="Phobius"/>
    </source>
</evidence>
<organism evidence="13 14">
    <name type="scientific">Lodderomyces elongisporus (strain ATCC 11503 / CBS 2605 / JCM 1781 / NBRC 1676 / NRRL YB-4239)</name>
    <name type="common">Yeast</name>
    <name type="synonym">Saccharomyces elongisporus</name>
    <dbReference type="NCBI Taxonomy" id="379508"/>
    <lineage>
        <taxon>Eukaryota</taxon>
        <taxon>Fungi</taxon>
        <taxon>Dikarya</taxon>
        <taxon>Ascomycota</taxon>
        <taxon>Saccharomycotina</taxon>
        <taxon>Pichiomycetes</taxon>
        <taxon>Debaryomycetaceae</taxon>
        <taxon>Candida/Lodderomyces clade</taxon>
        <taxon>Lodderomyces</taxon>
    </lineage>
</organism>
<feature type="region of interest" description="Disordered" evidence="10">
    <location>
        <begin position="91"/>
        <end position="121"/>
    </location>
</feature>
<feature type="compositionally biased region" description="Gly residues" evidence="10">
    <location>
        <begin position="665"/>
        <end position="675"/>
    </location>
</feature>
<dbReference type="GO" id="GO:0004100">
    <property type="term" value="F:chitin synthase activity"/>
    <property type="evidence" value="ECO:0007669"/>
    <property type="project" value="UniProtKB-EC"/>
</dbReference>
<dbReference type="Pfam" id="PF01644">
    <property type="entry name" value="Chitin_synth_1"/>
    <property type="match status" value="2"/>
</dbReference>
<accession>A5DXX3</accession>
<feature type="compositionally biased region" description="Acidic residues" evidence="10">
    <location>
        <begin position="23"/>
        <end position="38"/>
    </location>
</feature>
<feature type="transmembrane region" description="Helical" evidence="11">
    <location>
        <begin position="785"/>
        <end position="809"/>
    </location>
</feature>
<feature type="transmembrane region" description="Helical" evidence="11">
    <location>
        <begin position="1083"/>
        <end position="1109"/>
    </location>
</feature>
<keyword evidence="9" id="KW-0961">Cell wall biogenesis/degradation</keyword>
<keyword evidence="8 11" id="KW-0472">Membrane</keyword>
<dbReference type="VEuPathDB" id="FungiDB:LELG_02210"/>
<evidence type="ECO:0000313" key="13">
    <source>
        <dbReference type="EMBL" id="EDK44031.1"/>
    </source>
</evidence>
<dbReference type="InterPro" id="IPR013616">
    <property type="entry name" value="Chitin_synth_N"/>
</dbReference>
<evidence type="ECO:0000256" key="4">
    <source>
        <dbReference type="ARBA" id="ARBA00022676"/>
    </source>
</evidence>
<evidence type="ECO:0000259" key="12">
    <source>
        <dbReference type="Pfam" id="PF08407"/>
    </source>
</evidence>
<feature type="compositionally biased region" description="Low complexity" evidence="10">
    <location>
        <begin position="110"/>
        <end position="120"/>
    </location>
</feature>
<feature type="compositionally biased region" description="Polar residues" evidence="10">
    <location>
        <begin position="91"/>
        <end position="100"/>
    </location>
</feature>
<dbReference type="STRING" id="379508.A5DXX3"/>
<evidence type="ECO:0000256" key="3">
    <source>
        <dbReference type="ARBA" id="ARBA00022475"/>
    </source>
</evidence>
<keyword evidence="4" id="KW-0328">Glycosyltransferase</keyword>
<protein>
    <recommendedName>
        <fullName evidence="2">chitin synthase</fullName>
        <ecNumber evidence="2">2.4.1.16</ecNumber>
    </recommendedName>
</protein>
<dbReference type="OrthoDB" id="26569at2759"/>
<dbReference type="KEGG" id="lel:PVL30_002236"/>
<evidence type="ECO:0000256" key="7">
    <source>
        <dbReference type="ARBA" id="ARBA00022989"/>
    </source>
</evidence>
<evidence type="ECO:0000256" key="2">
    <source>
        <dbReference type="ARBA" id="ARBA00012543"/>
    </source>
</evidence>
<evidence type="ECO:0000256" key="9">
    <source>
        <dbReference type="ARBA" id="ARBA00023316"/>
    </source>
</evidence>
<keyword evidence="5" id="KW-0808">Transferase</keyword>
<dbReference type="Proteomes" id="UP000001996">
    <property type="component" value="Unassembled WGS sequence"/>
</dbReference>
<dbReference type="InterPro" id="IPR029044">
    <property type="entry name" value="Nucleotide-diphossugar_trans"/>
</dbReference>
<feature type="transmembrane region" description="Helical" evidence="11">
    <location>
        <begin position="907"/>
        <end position="925"/>
    </location>
</feature>
<evidence type="ECO:0000256" key="8">
    <source>
        <dbReference type="ARBA" id="ARBA00023136"/>
    </source>
</evidence>
<feature type="region of interest" description="Disordered" evidence="10">
    <location>
        <begin position="202"/>
        <end position="222"/>
    </location>
</feature>
<gene>
    <name evidence="13" type="ORF">LELG_02210</name>
</gene>
<dbReference type="Pfam" id="PF08407">
    <property type="entry name" value="Chitin_synth_1N"/>
    <property type="match status" value="1"/>
</dbReference>
<dbReference type="EMBL" id="CH981525">
    <property type="protein sequence ID" value="EDK44031.1"/>
    <property type="molecule type" value="Genomic_DNA"/>
</dbReference>
<dbReference type="PANTHER" id="PTHR22914">
    <property type="entry name" value="CHITIN SYNTHASE"/>
    <property type="match status" value="1"/>
</dbReference>